<gene>
    <name evidence="1" type="ORF">IAB44_15235</name>
</gene>
<reference evidence="1" key="1">
    <citation type="submission" date="2020-10" db="EMBL/GenBank/DDBJ databases">
        <authorList>
            <person name="Gilroy R."/>
        </authorList>
    </citation>
    <scope>NUCLEOTIDE SEQUENCE</scope>
    <source>
        <strain evidence="1">CHK190-19873</strain>
    </source>
</reference>
<evidence type="ECO:0000313" key="1">
    <source>
        <dbReference type="EMBL" id="HIS32877.1"/>
    </source>
</evidence>
<accession>A0A9D1EV60</accession>
<evidence type="ECO:0000313" key="2">
    <source>
        <dbReference type="Proteomes" id="UP000823935"/>
    </source>
</evidence>
<protein>
    <submittedName>
        <fullName evidence="1">Uncharacterized protein</fullName>
    </submittedName>
</protein>
<name>A0A9D1EV60_9FIRM</name>
<proteinExistence type="predicted"/>
<organism evidence="1 2">
    <name type="scientific">Candidatus Limivivens intestinipullorum</name>
    <dbReference type="NCBI Taxonomy" id="2840858"/>
    <lineage>
        <taxon>Bacteria</taxon>
        <taxon>Bacillati</taxon>
        <taxon>Bacillota</taxon>
        <taxon>Clostridia</taxon>
        <taxon>Lachnospirales</taxon>
        <taxon>Lachnospiraceae</taxon>
        <taxon>Lachnospiraceae incertae sedis</taxon>
        <taxon>Candidatus Limivivens</taxon>
    </lineage>
</organism>
<dbReference type="AlphaFoldDB" id="A0A9D1EV60"/>
<dbReference type="EMBL" id="DVIQ01000104">
    <property type="protein sequence ID" value="HIS32877.1"/>
    <property type="molecule type" value="Genomic_DNA"/>
</dbReference>
<dbReference type="Proteomes" id="UP000823935">
    <property type="component" value="Unassembled WGS sequence"/>
</dbReference>
<dbReference type="Gene3D" id="3.40.50.12480">
    <property type="match status" value="1"/>
</dbReference>
<comment type="caution">
    <text evidence="1">The sequence shown here is derived from an EMBL/GenBank/DDBJ whole genome shotgun (WGS) entry which is preliminary data.</text>
</comment>
<sequence length="87" mass="9521">MTAKAGSSLEIPEKIKVDGAKGAFARAQSLRSIRIKSTKMTSGSIARGAFSGTYKKLQIIIPKRKKSLYKSWLYKAGVSKNAKFVLK</sequence>
<reference evidence="1" key="2">
    <citation type="journal article" date="2021" name="PeerJ">
        <title>Extensive microbial diversity within the chicken gut microbiome revealed by metagenomics and culture.</title>
        <authorList>
            <person name="Gilroy R."/>
            <person name="Ravi A."/>
            <person name="Getino M."/>
            <person name="Pursley I."/>
            <person name="Horton D.L."/>
            <person name="Alikhan N.F."/>
            <person name="Baker D."/>
            <person name="Gharbi K."/>
            <person name="Hall N."/>
            <person name="Watson M."/>
            <person name="Adriaenssens E.M."/>
            <person name="Foster-Nyarko E."/>
            <person name="Jarju S."/>
            <person name="Secka A."/>
            <person name="Antonio M."/>
            <person name="Oren A."/>
            <person name="Chaudhuri R.R."/>
            <person name="La Ragione R."/>
            <person name="Hildebrand F."/>
            <person name="Pallen M.J."/>
        </authorList>
    </citation>
    <scope>NUCLEOTIDE SEQUENCE</scope>
    <source>
        <strain evidence="1">CHK190-19873</strain>
    </source>
</reference>